<gene>
    <name evidence="3" type="ORF">FHR20_002721</name>
</gene>
<reference evidence="3 4" key="1">
    <citation type="submission" date="2020-03" db="EMBL/GenBank/DDBJ databases">
        <title>Genomic Encyclopedia of Type Strains, Phase IV (KMG-IV): sequencing the most valuable type-strain genomes for metagenomic binning, comparative biology and taxonomic classification.</title>
        <authorList>
            <person name="Goeker M."/>
        </authorList>
    </citation>
    <scope>NUCLEOTIDE SEQUENCE [LARGE SCALE GENOMIC DNA]</scope>
    <source>
        <strain evidence="3 4">DSM 4733</strain>
    </source>
</reference>
<evidence type="ECO:0000313" key="3">
    <source>
        <dbReference type="EMBL" id="NIJ65759.1"/>
    </source>
</evidence>
<accession>A0A7X5ZWG5</accession>
<evidence type="ECO:0000259" key="2">
    <source>
        <dbReference type="Pfam" id="PF14317"/>
    </source>
</evidence>
<dbReference type="InterPro" id="IPR025588">
    <property type="entry name" value="YcxB-like_C"/>
</dbReference>
<name>A0A7X5ZWG5_9SPHN</name>
<feature type="transmembrane region" description="Helical" evidence="1">
    <location>
        <begin position="52"/>
        <end position="76"/>
    </location>
</feature>
<feature type="transmembrane region" description="Helical" evidence="1">
    <location>
        <begin position="24"/>
        <end position="46"/>
    </location>
</feature>
<dbReference type="EMBL" id="JAASQV010000002">
    <property type="protein sequence ID" value="NIJ65759.1"/>
    <property type="molecule type" value="Genomic_DNA"/>
</dbReference>
<evidence type="ECO:0000313" key="4">
    <source>
        <dbReference type="Proteomes" id="UP000564677"/>
    </source>
</evidence>
<dbReference type="Proteomes" id="UP000564677">
    <property type="component" value="Unassembled WGS sequence"/>
</dbReference>
<dbReference type="AlphaFoldDB" id="A0A7X5ZWG5"/>
<protein>
    <recommendedName>
        <fullName evidence="2">YcxB-like C-terminal domain-containing protein</fullName>
    </recommendedName>
</protein>
<evidence type="ECO:0000256" key="1">
    <source>
        <dbReference type="SAM" id="Phobius"/>
    </source>
</evidence>
<keyword evidence="1" id="KW-0812">Transmembrane</keyword>
<feature type="domain" description="YcxB-like C-terminal" evidence="2">
    <location>
        <begin position="98"/>
        <end position="158"/>
    </location>
</feature>
<dbReference type="Pfam" id="PF14317">
    <property type="entry name" value="YcxB"/>
    <property type="match status" value="1"/>
</dbReference>
<keyword evidence="4" id="KW-1185">Reference proteome</keyword>
<sequence length="166" mass="18525">MLDADAQIAAARANLRRYLRSRRAWIRMGIGLLLMLAIGAVLGVALGDDPLWWMLVFAAEMIVLFLLIYGLLYLLLPRRIRRLVSQSAIWQRPVEATWSAAGMSARSAHGETELAWGDYHGWHAARSGFLFYFNDQQYQVVPASALAAGQAEALRAILEASGLRRL</sequence>
<comment type="caution">
    <text evidence="3">The sequence shown here is derived from an EMBL/GenBank/DDBJ whole genome shotgun (WGS) entry which is preliminary data.</text>
</comment>
<proteinExistence type="predicted"/>
<organism evidence="3 4">
    <name type="scientific">Sphingomonas leidyi</name>
    <dbReference type="NCBI Taxonomy" id="68569"/>
    <lineage>
        <taxon>Bacteria</taxon>
        <taxon>Pseudomonadati</taxon>
        <taxon>Pseudomonadota</taxon>
        <taxon>Alphaproteobacteria</taxon>
        <taxon>Sphingomonadales</taxon>
        <taxon>Sphingomonadaceae</taxon>
        <taxon>Sphingomonas</taxon>
    </lineage>
</organism>
<keyword evidence="1" id="KW-0472">Membrane</keyword>
<keyword evidence="1" id="KW-1133">Transmembrane helix</keyword>